<dbReference type="RefSeq" id="WP_076482824.1">
    <property type="nucleotide sequence ID" value="NZ_FTNT01000016.1"/>
</dbReference>
<gene>
    <name evidence="2" type="ORF">SAMN05445060_4029</name>
</gene>
<dbReference type="EMBL" id="FTNT01000016">
    <property type="protein sequence ID" value="SIS22998.1"/>
    <property type="molecule type" value="Genomic_DNA"/>
</dbReference>
<evidence type="ECO:0000259" key="1">
    <source>
        <dbReference type="Pfam" id="PF06114"/>
    </source>
</evidence>
<evidence type="ECO:0000313" key="3">
    <source>
        <dbReference type="Proteomes" id="UP000186218"/>
    </source>
</evidence>
<feature type="domain" description="IrrE N-terminal-like" evidence="1">
    <location>
        <begin position="190"/>
        <end position="295"/>
    </location>
</feature>
<reference evidence="2 3" key="1">
    <citation type="submission" date="2017-01" db="EMBL/GenBank/DDBJ databases">
        <authorList>
            <person name="Mah S.A."/>
            <person name="Swanson W.J."/>
            <person name="Moy G.W."/>
            <person name="Vacquier V.D."/>
        </authorList>
    </citation>
    <scope>NUCLEOTIDE SEQUENCE [LARGE SCALE GENOMIC DNA]</scope>
    <source>
        <strain evidence="2 3">CPCC 203464</strain>
    </source>
</reference>
<dbReference type="InterPro" id="IPR010359">
    <property type="entry name" value="IrrE_HExxH"/>
</dbReference>
<dbReference type="AlphaFoldDB" id="A0A1N7HE69"/>
<dbReference type="Gene3D" id="1.10.10.2910">
    <property type="match status" value="1"/>
</dbReference>
<dbReference type="InterPro" id="IPR052345">
    <property type="entry name" value="Rad_response_metalloprotease"/>
</dbReference>
<dbReference type="PANTHER" id="PTHR43236">
    <property type="entry name" value="ANTITOXIN HIGA1"/>
    <property type="match status" value="1"/>
</dbReference>
<keyword evidence="3" id="KW-1185">Reference proteome</keyword>
<organism evidence="2 3">
    <name type="scientific">Williamsia sterculiae</name>
    <dbReference type="NCBI Taxonomy" id="1344003"/>
    <lineage>
        <taxon>Bacteria</taxon>
        <taxon>Bacillati</taxon>
        <taxon>Actinomycetota</taxon>
        <taxon>Actinomycetes</taxon>
        <taxon>Mycobacteriales</taxon>
        <taxon>Nocardiaceae</taxon>
        <taxon>Williamsia</taxon>
    </lineage>
</organism>
<proteinExistence type="predicted"/>
<sequence length="385" mass="42896">MPVRVSVAPGLLEWAVERAGWDNDTTQRRAPKLDEWISGERQPTLKQLESFAQATHTPFGLLFLPEPPDEPVPIPDMRTVGNAVVPRPSADLLDTIYICQTRQDWYRDYARDRGAPHLELVGSATTSTSPVDAAREVRAALDFDLTKRAVFTSSDDALRRLIDRIEAIGVLVMVNGIVGGDTHRALDPEEFRGFALSDPVAPLIFVNGADTKAAQIFTLIHELAHIWLGGSALSDAAMVARDGVAEELWCNQVAAEVLVPFAALRGDYQGELTPQELTRLARRYRVSTLVILKRLFDAHFLGWDDYWERYEVEREAVIALAKRRRGENSGGNYYNTQPLRLSRQFARAVVASTNQGDTSFRDAFQLLGTKKHETFARLADEIGVA</sequence>
<dbReference type="PANTHER" id="PTHR43236:SF2">
    <property type="entry name" value="BLL0069 PROTEIN"/>
    <property type="match status" value="1"/>
</dbReference>
<name>A0A1N7HE69_9NOCA</name>
<dbReference type="Proteomes" id="UP000186218">
    <property type="component" value="Unassembled WGS sequence"/>
</dbReference>
<dbReference type="Pfam" id="PF06114">
    <property type="entry name" value="Peptidase_M78"/>
    <property type="match status" value="1"/>
</dbReference>
<evidence type="ECO:0000313" key="2">
    <source>
        <dbReference type="EMBL" id="SIS22998.1"/>
    </source>
</evidence>
<protein>
    <recommendedName>
        <fullName evidence="1">IrrE N-terminal-like domain-containing protein</fullName>
    </recommendedName>
</protein>
<accession>A0A1N7HE69</accession>
<dbReference type="OrthoDB" id="9796786at2"/>